<evidence type="ECO:0000313" key="2">
    <source>
        <dbReference type="EMBL" id="ADY60264.1"/>
    </source>
</evidence>
<evidence type="ECO:0000259" key="1">
    <source>
        <dbReference type="Pfam" id="PF07596"/>
    </source>
</evidence>
<organism evidence="2 3">
    <name type="scientific">Rubinisphaera brasiliensis (strain ATCC 49424 / DSM 5305 / JCM 21570 / IAM 15109 / NBRC 103401 / IFAM 1448)</name>
    <name type="common">Planctomyces brasiliensis</name>
    <dbReference type="NCBI Taxonomy" id="756272"/>
    <lineage>
        <taxon>Bacteria</taxon>
        <taxon>Pseudomonadati</taxon>
        <taxon>Planctomycetota</taxon>
        <taxon>Planctomycetia</taxon>
        <taxon>Planctomycetales</taxon>
        <taxon>Planctomycetaceae</taxon>
        <taxon>Rubinisphaera</taxon>
    </lineage>
</organism>
<dbReference type="SUPFAM" id="SSF54523">
    <property type="entry name" value="Pili subunits"/>
    <property type="match status" value="1"/>
</dbReference>
<dbReference type="InterPro" id="IPR027558">
    <property type="entry name" value="Pre_pil_HX9DG_C"/>
</dbReference>
<dbReference type="Pfam" id="PF07963">
    <property type="entry name" value="N_methyl"/>
    <property type="match status" value="1"/>
</dbReference>
<accession>F0SRU8</accession>
<dbReference type="InterPro" id="IPR045584">
    <property type="entry name" value="Pilin-like"/>
</dbReference>
<dbReference type="RefSeq" id="WP_013628988.1">
    <property type="nucleotide sequence ID" value="NC_015174.1"/>
</dbReference>
<feature type="domain" description="DUF1559" evidence="1">
    <location>
        <begin position="31"/>
        <end position="323"/>
    </location>
</feature>
<dbReference type="KEGG" id="pbs:Plabr_2664"/>
<dbReference type="AlphaFoldDB" id="F0SRU8"/>
<dbReference type="eggNOG" id="COG2165">
    <property type="taxonomic scope" value="Bacteria"/>
</dbReference>
<dbReference type="Proteomes" id="UP000006860">
    <property type="component" value="Chromosome"/>
</dbReference>
<dbReference type="InterPro" id="IPR011453">
    <property type="entry name" value="DUF1559"/>
</dbReference>
<protein>
    <recommendedName>
        <fullName evidence="1">DUF1559 domain-containing protein</fullName>
    </recommendedName>
</protein>
<dbReference type="HOGENOM" id="CLU_041661_0_0_0"/>
<dbReference type="Gene3D" id="3.30.700.10">
    <property type="entry name" value="Glycoprotein, Type 4 Pilin"/>
    <property type="match status" value="1"/>
</dbReference>
<dbReference type="EMBL" id="CP002546">
    <property type="protein sequence ID" value="ADY60264.1"/>
    <property type="molecule type" value="Genomic_DNA"/>
</dbReference>
<sequence length="354" mass="37115">MKKRAAFTLIELLVVIAIIAILVALLLPAVQQAREAARRSSCKNNLKQLGLALHNYHDIFNTFPPGFVRNTVTSGSTVTRTSGANDDWGWMTFLLPTLEQSALFDAMNVGPRSLTVAATTANNLGQMQTPINSLSCPSSPAPGVNSRNALSATTVSTSSYVGNNGSVGLNAAGAATGRPFVGNNANGIFWRNSSVKMRDITDGTSNTLIVGERTWELNNARVASGVSSRKAQCDAGVVFGLQNADSSDSASGGEADNKELRAVLASGFVAVNSPAVGFDGVAPTTATPNVANDYCKFGYSSPHDGGFQALLADGSVRFISENVSHNTNQTSHATNNAVFNNLLNRNDGQVLGEF</sequence>
<name>F0SRU8_RUBBR</name>
<evidence type="ECO:0000313" key="3">
    <source>
        <dbReference type="Proteomes" id="UP000006860"/>
    </source>
</evidence>
<dbReference type="Pfam" id="PF07596">
    <property type="entry name" value="SBP_bac_10"/>
    <property type="match status" value="1"/>
</dbReference>
<proteinExistence type="predicted"/>
<dbReference type="NCBIfam" id="TIGR02532">
    <property type="entry name" value="IV_pilin_GFxxxE"/>
    <property type="match status" value="1"/>
</dbReference>
<dbReference type="InterPro" id="IPR012902">
    <property type="entry name" value="N_methyl_site"/>
</dbReference>
<dbReference type="OrthoDB" id="255848at2"/>
<dbReference type="NCBIfam" id="TIGR04294">
    <property type="entry name" value="pre_pil_HX9DG"/>
    <property type="match status" value="1"/>
</dbReference>
<dbReference type="PANTHER" id="PTHR30093">
    <property type="entry name" value="GENERAL SECRETION PATHWAY PROTEIN G"/>
    <property type="match status" value="1"/>
</dbReference>
<reference evidence="3" key="1">
    <citation type="submission" date="2011-02" db="EMBL/GenBank/DDBJ databases">
        <title>The complete genome of Planctomyces brasiliensis DSM 5305.</title>
        <authorList>
            <person name="Lucas S."/>
            <person name="Copeland A."/>
            <person name="Lapidus A."/>
            <person name="Bruce D."/>
            <person name="Goodwin L."/>
            <person name="Pitluck S."/>
            <person name="Kyrpides N."/>
            <person name="Mavromatis K."/>
            <person name="Pagani I."/>
            <person name="Ivanova N."/>
            <person name="Ovchinnikova G."/>
            <person name="Lu M."/>
            <person name="Detter J.C."/>
            <person name="Han C."/>
            <person name="Land M."/>
            <person name="Hauser L."/>
            <person name="Markowitz V."/>
            <person name="Cheng J.-F."/>
            <person name="Hugenholtz P."/>
            <person name="Woyke T."/>
            <person name="Wu D."/>
            <person name="Tindall B."/>
            <person name="Pomrenke H.G."/>
            <person name="Brambilla E."/>
            <person name="Klenk H.-P."/>
            <person name="Eisen J.A."/>
        </authorList>
    </citation>
    <scope>NUCLEOTIDE SEQUENCE [LARGE SCALE GENOMIC DNA]</scope>
    <source>
        <strain evidence="3">ATCC 49424 / DSM 5305 / JCM 21570 / NBRC 103401 / IFAM 1448</strain>
    </source>
</reference>
<dbReference type="STRING" id="756272.Plabr_2664"/>
<gene>
    <name evidence="2" type="ordered locus">Plabr_2664</name>
</gene>
<keyword evidence="3" id="KW-1185">Reference proteome</keyword>
<dbReference type="PANTHER" id="PTHR30093:SF2">
    <property type="entry name" value="TYPE II SECRETION SYSTEM PROTEIN H"/>
    <property type="match status" value="1"/>
</dbReference>